<dbReference type="Proteomes" id="UP000619260">
    <property type="component" value="Unassembled WGS sequence"/>
</dbReference>
<dbReference type="RefSeq" id="WP_203899764.1">
    <property type="nucleotide sequence ID" value="NZ_BOPF01000009.1"/>
</dbReference>
<proteinExistence type="predicted"/>
<reference evidence="2" key="1">
    <citation type="submission" date="2021-01" db="EMBL/GenBank/DDBJ databases">
        <title>Whole genome shotgun sequence of Virgisporangium aliadipatigenens NBRC 105644.</title>
        <authorList>
            <person name="Komaki H."/>
            <person name="Tamura T."/>
        </authorList>
    </citation>
    <scope>NUCLEOTIDE SEQUENCE</scope>
    <source>
        <strain evidence="2">NBRC 105644</strain>
    </source>
</reference>
<sequence>MTLTQDPERRRDIAHVGRTYLRAAGPEALRRLVEATGASTVDEEAHLCTDPDGHELGRYRDVERYVADDHVNYLTADVPRTSDYLRDTLAGGDPARRRRLPRRRCAHRDGAAQARDQLDPRGTRQGTGVGAQDDRVLPHPRNPVVE</sequence>
<gene>
    <name evidence="2" type="ORF">Val02_31380</name>
</gene>
<organism evidence="2 3">
    <name type="scientific">Virgisporangium aliadipatigenens</name>
    <dbReference type="NCBI Taxonomy" id="741659"/>
    <lineage>
        <taxon>Bacteria</taxon>
        <taxon>Bacillati</taxon>
        <taxon>Actinomycetota</taxon>
        <taxon>Actinomycetes</taxon>
        <taxon>Micromonosporales</taxon>
        <taxon>Micromonosporaceae</taxon>
        <taxon>Virgisporangium</taxon>
    </lineage>
</organism>
<evidence type="ECO:0000313" key="2">
    <source>
        <dbReference type="EMBL" id="GIJ46252.1"/>
    </source>
</evidence>
<evidence type="ECO:0000313" key="3">
    <source>
        <dbReference type="Proteomes" id="UP000619260"/>
    </source>
</evidence>
<keyword evidence="3" id="KW-1185">Reference proteome</keyword>
<feature type="region of interest" description="Disordered" evidence="1">
    <location>
        <begin position="84"/>
        <end position="146"/>
    </location>
</feature>
<accession>A0A8J3YL08</accession>
<dbReference type="AlphaFoldDB" id="A0A8J3YL08"/>
<evidence type="ECO:0000256" key="1">
    <source>
        <dbReference type="SAM" id="MobiDB-lite"/>
    </source>
</evidence>
<name>A0A8J3YL08_9ACTN</name>
<dbReference type="EMBL" id="BOPF01000009">
    <property type="protein sequence ID" value="GIJ46252.1"/>
    <property type="molecule type" value="Genomic_DNA"/>
</dbReference>
<protein>
    <submittedName>
        <fullName evidence="2">Uncharacterized protein</fullName>
    </submittedName>
</protein>
<feature type="compositionally biased region" description="Basic residues" evidence="1">
    <location>
        <begin position="96"/>
        <end position="106"/>
    </location>
</feature>
<comment type="caution">
    <text evidence="2">The sequence shown here is derived from an EMBL/GenBank/DDBJ whole genome shotgun (WGS) entry which is preliminary data.</text>
</comment>